<organism evidence="2 3">
    <name type="scientific">Pleurodeles waltl</name>
    <name type="common">Iberian ribbed newt</name>
    <dbReference type="NCBI Taxonomy" id="8319"/>
    <lineage>
        <taxon>Eukaryota</taxon>
        <taxon>Metazoa</taxon>
        <taxon>Chordata</taxon>
        <taxon>Craniata</taxon>
        <taxon>Vertebrata</taxon>
        <taxon>Euteleostomi</taxon>
        <taxon>Amphibia</taxon>
        <taxon>Batrachia</taxon>
        <taxon>Caudata</taxon>
        <taxon>Salamandroidea</taxon>
        <taxon>Salamandridae</taxon>
        <taxon>Pleurodelinae</taxon>
        <taxon>Pleurodeles</taxon>
    </lineage>
</organism>
<dbReference type="EMBL" id="JANPWB010000012">
    <property type="protein sequence ID" value="KAJ1116095.1"/>
    <property type="molecule type" value="Genomic_DNA"/>
</dbReference>
<keyword evidence="3" id="KW-1185">Reference proteome</keyword>
<evidence type="ECO:0000313" key="3">
    <source>
        <dbReference type="Proteomes" id="UP001066276"/>
    </source>
</evidence>
<accession>A0AAV7NMC0</accession>
<reference evidence="2" key="1">
    <citation type="journal article" date="2022" name="bioRxiv">
        <title>Sequencing and chromosome-scale assembly of the giantPleurodeles waltlgenome.</title>
        <authorList>
            <person name="Brown T."/>
            <person name="Elewa A."/>
            <person name="Iarovenko S."/>
            <person name="Subramanian E."/>
            <person name="Araus A.J."/>
            <person name="Petzold A."/>
            <person name="Susuki M."/>
            <person name="Suzuki K.-i.T."/>
            <person name="Hayashi T."/>
            <person name="Toyoda A."/>
            <person name="Oliveira C."/>
            <person name="Osipova E."/>
            <person name="Leigh N.D."/>
            <person name="Simon A."/>
            <person name="Yun M.H."/>
        </authorList>
    </citation>
    <scope>NUCLEOTIDE SEQUENCE</scope>
    <source>
        <strain evidence="2">20211129_DDA</strain>
        <tissue evidence="2">Liver</tissue>
    </source>
</reference>
<feature type="region of interest" description="Disordered" evidence="1">
    <location>
        <begin position="1"/>
        <end position="26"/>
    </location>
</feature>
<sequence length="104" mass="11820">MEEVFARRPRSHTGDPGLGRTAAEREEGATPELFLETWIKSQLLNVKLLQFFVVEQDDSSLTPLSLPGGAHRTIIAKLLNYRDRDTILQEVQRKGDPTYENKVI</sequence>
<protein>
    <submittedName>
        <fullName evidence="2">Uncharacterized protein</fullName>
    </submittedName>
</protein>
<dbReference type="Proteomes" id="UP001066276">
    <property type="component" value="Chromosome 8"/>
</dbReference>
<dbReference type="AlphaFoldDB" id="A0AAV7NMC0"/>
<comment type="caution">
    <text evidence="2">The sequence shown here is derived from an EMBL/GenBank/DDBJ whole genome shotgun (WGS) entry which is preliminary data.</text>
</comment>
<proteinExistence type="predicted"/>
<name>A0AAV7NMC0_PLEWA</name>
<gene>
    <name evidence="2" type="ORF">NDU88_004314</name>
</gene>
<dbReference type="Gene3D" id="3.30.70.1820">
    <property type="entry name" value="L1 transposable element, RRM domain"/>
    <property type="match status" value="1"/>
</dbReference>
<evidence type="ECO:0000313" key="2">
    <source>
        <dbReference type="EMBL" id="KAJ1116095.1"/>
    </source>
</evidence>
<evidence type="ECO:0000256" key="1">
    <source>
        <dbReference type="SAM" id="MobiDB-lite"/>
    </source>
</evidence>